<evidence type="ECO:0000313" key="3">
    <source>
        <dbReference type="Proteomes" id="UP000184295"/>
    </source>
</evidence>
<sequence length="155" mass="16905">MVPNSLTRIRTFFRPRKEPASHPEALQERHLTLPRRIDDPASAASTARALLLNRREDVTLVLCMDDRHRFVGHAVVAVGWVQASRLSARPVVMGATACQATGCVLVRYGRYRALHATEAEVAFRAIADAAARHGLAVVDHLVMVPSGEGSAFLGM</sequence>
<protein>
    <submittedName>
        <fullName evidence="2">RadC-like JAB domain-containing protein</fullName>
    </submittedName>
</protein>
<name>A0A1M4SYS0_9ACTN</name>
<reference evidence="3" key="1">
    <citation type="submission" date="2016-11" db="EMBL/GenBank/DDBJ databases">
        <authorList>
            <person name="Varghese N."/>
            <person name="Submissions S."/>
        </authorList>
    </citation>
    <scope>NUCLEOTIDE SEQUENCE [LARGE SCALE GENOMIC DNA]</scope>
    <source>
        <strain evidence="3">DSM 19514</strain>
    </source>
</reference>
<keyword evidence="3" id="KW-1185">Reference proteome</keyword>
<dbReference type="Pfam" id="PF04002">
    <property type="entry name" value="RadC"/>
    <property type="match status" value="1"/>
</dbReference>
<dbReference type="InterPro" id="IPR025657">
    <property type="entry name" value="RadC_JAB"/>
</dbReference>
<evidence type="ECO:0000313" key="2">
    <source>
        <dbReference type="EMBL" id="SHE37304.1"/>
    </source>
</evidence>
<accession>A0A1M4SYS0</accession>
<dbReference type="Proteomes" id="UP000184295">
    <property type="component" value="Unassembled WGS sequence"/>
</dbReference>
<dbReference type="AlphaFoldDB" id="A0A1M4SYS0"/>
<proteinExistence type="predicted"/>
<dbReference type="EMBL" id="FQUL01000003">
    <property type="protein sequence ID" value="SHE37304.1"/>
    <property type="molecule type" value="Genomic_DNA"/>
</dbReference>
<gene>
    <name evidence="2" type="ORF">SAMN02745225_00450</name>
</gene>
<evidence type="ECO:0000259" key="1">
    <source>
        <dbReference type="Pfam" id="PF04002"/>
    </source>
</evidence>
<organism evidence="2 3">
    <name type="scientific">Ferrithrix thermotolerans DSM 19514</name>
    <dbReference type="NCBI Taxonomy" id="1121881"/>
    <lineage>
        <taxon>Bacteria</taxon>
        <taxon>Bacillati</taxon>
        <taxon>Actinomycetota</taxon>
        <taxon>Acidimicrobiia</taxon>
        <taxon>Acidimicrobiales</taxon>
        <taxon>Acidimicrobiaceae</taxon>
        <taxon>Ferrithrix</taxon>
    </lineage>
</organism>
<feature type="domain" description="RadC-like JAB" evidence="1">
    <location>
        <begin position="38"/>
        <end position="144"/>
    </location>
</feature>
<dbReference type="Gene3D" id="3.40.140.10">
    <property type="entry name" value="Cytidine Deaminase, domain 2"/>
    <property type="match status" value="1"/>
</dbReference>